<dbReference type="InterPro" id="IPR021457">
    <property type="entry name" value="DUF3108"/>
</dbReference>
<dbReference type="Pfam" id="PF11306">
    <property type="entry name" value="DUF3108"/>
    <property type="match status" value="1"/>
</dbReference>
<evidence type="ECO:0008006" key="3">
    <source>
        <dbReference type="Google" id="ProtNLM"/>
    </source>
</evidence>
<protein>
    <recommendedName>
        <fullName evidence="3">DUF3108 domain-containing protein</fullName>
    </recommendedName>
</protein>
<proteinExistence type="predicted"/>
<dbReference type="Proteomes" id="UP000244446">
    <property type="component" value="Unassembled WGS sequence"/>
</dbReference>
<sequence length="299" mass="31465">MARDSARRSPLTIPRSSCAMSMLMAALVLAFGPRLYLPWRVGICPARAPKAANMRPADMRLFHPLTLAVPLALSLALSTAQAQDSRSAYDVRLLGVPVGQMQLAAREGGGGYGVSAAFATTGLANIARASFRLAATGRMTDRGLAPATYDEQIDTGSRRSTVQLSYADGAPRITGGTVAAKVANDPEALDPAAQKGSVDPLTALYGVLRDRPAEGICRYSVIIFDGARRASLAMSARQADGGRVTCSGAYTRLAGFSASEMARQTVYPFSVTYIPAGKVMQAQALTVRSGYGAAELTRR</sequence>
<name>A0A2T7GAF7_9RHOB</name>
<organism evidence="1 2">
    <name type="scientific">Pelagivirga sediminicola</name>
    <dbReference type="NCBI Taxonomy" id="2170575"/>
    <lineage>
        <taxon>Bacteria</taxon>
        <taxon>Pseudomonadati</taxon>
        <taxon>Pseudomonadota</taxon>
        <taxon>Alphaproteobacteria</taxon>
        <taxon>Rhodobacterales</taxon>
        <taxon>Paracoccaceae</taxon>
        <taxon>Pelagivirga</taxon>
    </lineage>
</organism>
<keyword evidence="2" id="KW-1185">Reference proteome</keyword>
<dbReference type="EMBL" id="QCYH01000002">
    <property type="protein sequence ID" value="PVA11407.1"/>
    <property type="molecule type" value="Genomic_DNA"/>
</dbReference>
<evidence type="ECO:0000313" key="2">
    <source>
        <dbReference type="Proteomes" id="UP000244446"/>
    </source>
</evidence>
<dbReference type="OrthoDB" id="7844015at2"/>
<reference evidence="1 2" key="1">
    <citation type="submission" date="2018-04" db="EMBL/GenBank/DDBJ databases">
        <title>Pelagivirga bohaiensis gen. nov., sp. nov., a bacterium isolated from the Bohai Sea.</title>
        <authorList>
            <person name="Ji X."/>
        </authorList>
    </citation>
    <scope>NUCLEOTIDE SEQUENCE [LARGE SCALE GENOMIC DNA]</scope>
    <source>
        <strain evidence="1 2">BH-SD19</strain>
    </source>
</reference>
<accession>A0A2T7GAF7</accession>
<dbReference type="AlphaFoldDB" id="A0A2T7GAF7"/>
<evidence type="ECO:0000313" key="1">
    <source>
        <dbReference type="EMBL" id="PVA11407.1"/>
    </source>
</evidence>
<comment type="caution">
    <text evidence="1">The sequence shown here is derived from an EMBL/GenBank/DDBJ whole genome shotgun (WGS) entry which is preliminary data.</text>
</comment>
<gene>
    <name evidence="1" type="ORF">DC366_05915</name>
</gene>